<dbReference type="WBParaSite" id="RSKR_0000265500.1">
    <property type="protein sequence ID" value="RSKR_0000265500.1"/>
    <property type="gene ID" value="RSKR_0000265500"/>
</dbReference>
<accession>A0AC35TNJ3</accession>
<proteinExistence type="predicted"/>
<organism evidence="1 2">
    <name type="scientific">Rhabditophanes sp. KR3021</name>
    <dbReference type="NCBI Taxonomy" id="114890"/>
    <lineage>
        <taxon>Eukaryota</taxon>
        <taxon>Metazoa</taxon>
        <taxon>Ecdysozoa</taxon>
        <taxon>Nematoda</taxon>
        <taxon>Chromadorea</taxon>
        <taxon>Rhabditida</taxon>
        <taxon>Tylenchina</taxon>
        <taxon>Panagrolaimomorpha</taxon>
        <taxon>Strongyloidoidea</taxon>
        <taxon>Alloionematidae</taxon>
        <taxon>Rhabditophanes</taxon>
    </lineage>
</organism>
<sequence>MVNEAVYVNKALSTVKAGEYTWPFSFTLPENCPSSFSAFNGKIRYSLTVTANVPSCYHKPNFAFKRLIKVLAPIRPADIDFQEVGNLNSHIFAVDSAISGSNEGKMKLEFVLSKQRYYINDYINFKVKVNNYSRKRAGAINISIRQDTKYSASSPQSLDQTHLVSKVLAEKKDPLSFSATTDSIGAECSYEGILELKAATPDFHFQGGNIEAKTFVVVEVVPADSECFNEKVKFEIPITISPLDKHNPLPSTFDNSYEIKLPSVPTIENTMKEEKAIKAKKVKKDKKNPRLIERILIQDEDDEDLVPISAPLEVVPPPKKGFFSRLCGKKDKKAKKPKKEK</sequence>
<reference evidence="2" key="1">
    <citation type="submission" date="2016-11" db="UniProtKB">
        <authorList>
            <consortium name="WormBaseParasite"/>
        </authorList>
    </citation>
    <scope>IDENTIFICATION</scope>
    <source>
        <strain evidence="2">KR3021</strain>
    </source>
</reference>
<evidence type="ECO:0000313" key="1">
    <source>
        <dbReference type="Proteomes" id="UP000095286"/>
    </source>
</evidence>
<name>A0AC35TNJ3_9BILA</name>
<dbReference type="Proteomes" id="UP000095286">
    <property type="component" value="Unplaced"/>
</dbReference>
<evidence type="ECO:0000313" key="2">
    <source>
        <dbReference type="WBParaSite" id="RSKR_0000265500.1"/>
    </source>
</evidence>
<protein>
    <submittedName>
        <fullName evidence="2">Arrestin_C domain-containing protein</fullName>
    </submittedName>
</protein>